<proteinExistence type="predicted"/>
<accession>A0A2S7XNM8</accession>
<dbReference type="Gene3D" id="3.30.750.140">
    <property type="match status" value="1"/>
</dbReference>
<dbReference type="Pfam" id="PF02120">
    <property type="entry name" value="Flg_hook"/>
    <property type="match status" value="1"/>
</dbReference>
<reference evidence="3 4" key="1">
    <citation type="submission" date="2018-01" db="EMBL/GenBank/DDBJ databases">
        <title>The complete genome sequence of Chromatium okenii LaCa, a purple sulfur bacterium with a turbulent life.</title>
        <authorList>
            <person name="Luedin S.M."/>
            <person name="Liechti N."/>
            <person name="Storelli N."/>
            <person name="Danza F."/>
            <person name="Wittwer M."/>
            <person name="Pothier J.F."/>
            <person name="Tonolla M.A."/>
        </authorList>
    </citation>
    <scope>NUCLEOTIDE SEQUENCE [LARGE SCALE GENOMIC DNA]</scope>
    <source>
        <strain evidence="3 4">LaCa</strain>
    </source>
</reference>
<evidence type="ECO:0000313" key="4">
    <source>
        <dbReference type="Proteomes" id="UP000239936"/>
    </source>
</evidence>
<dbReference type="OrthoDB" id="7055780at2"/>
<protein>
    <recommendedName>
        <fullName evidence="2">Flagellar hook-length control protein-like C-terminal domain-containing protein</fullName>
    </recommendedName>
</protein>
<evidence type="ECO:0000256" key="1">
    <source>
        <dbReference type="SAM" id="MobiDB-lite"/>
    </source>
</evidence>
<name>A0A2S7XNM8_9GAMM</name>
<dbReference type="EMBL" id="PPGH01000037">
    <property type="protein sequence ID" value="PQJ95266.1"/>
    <property type="molecule type" value="Genomic_DNA"/>
</dbReference>
<organism evidence="3 4">
    <name type="scientific">Chromatium okenii</name>
    <dbReference type="NCBI Taxonomy" id="61644"/>
    <lineage>
        <taxon>Bacteria</taxon>
        <taxon>Pseudomonadati</taxon>
        <taxon>Pseudomonadota</taxon>
        <taxon>Gammaproteobacteria</taxon>
        <taxon>Chromatiales</taxon>
        <taxon>Chromatiaceae</taxon>
        <taxon>Chromatium</taxon>
    </lineage>
</organism>
<sequence length="260" mass="30019">MRQQNRKPIRQLMNLMMRNRHLNLRMMIGLTMIKTLKSHWKLVAKNQTLMAIQKLRHSRKLMQKCRLMRTRCPAMPSMLMWTAESQHLPMTEVTRSAAHQARLKRTHSELLIHDIDGMIKHVVTQQLHSLSSDSAQPRWLLELPFRIPSGALLMLDVEIERERRGTRPEDERWNMRLKLNLPRIGPLSINLSLRMERLDAGLQAGTEAGAALIRSHLETLRQQLAEQHLDIASLYAGYRPQSNSTAPSCAPTAPMIQERG</sequence>
<evidence type="ECO:0000259" key="2">
    <source>
        <dbReference type="Pfam" id="PF02120"/>
    </source>
</evidence>
<comment type="caution">
    <text evidence="3">The sequence shown here is derived from an EMBL/GenBank/DDBJ whole genome shotgun (WGS) entry which is preliminary data.</text>
</comment>
<feature type="domain" description="Flagellar hook-length control protein-like C-terminal" evidence="2">
    <location>
        <begin position="163"/>
        <end position="234"/>
    </location>
</feature>
<dbReference type="AlphaFoldDB" id="A0A2S7XNM8"/>
<gene>
    <name evidence="3" type="ORF">CXB77_13520</name>
</gene>
<feature type="region of interest" description="Disordered" evidence="1">
    <location>
        <begin position="240"/>
        <end position="260"/>
    </location>
</feature>
<keyword evidence="4" id="KW-1185">Reference proteome</keyword>
<dbReference type="InterPro" id="IPR038610">
    <property type="entry name" value="FliK-like_C_sf"/>
</dbReference>
<dbReference type="Proteomes" id="UP000239936">
    <property type="component" value="Unassembled WGS sequence"/>
</dbReference>
<dbReference type="InterPro" id="IPR021136">
    <property type="entry name" value="Flagellar_hook_control-like_C"/>
</dbReference>
<evidence type="ECO:0000313" key="3">
    <source>
        <dbReference type="EMBL" id="PQJ95266.1"/>
    </source>
</evidence>